<keyword evidence="1" id="KW-0614">Plasmid</keyword>
<dbReference type="RefSeq" id="WP_353646317.1">
    <property type="nucleotide sequence ID" value="NZ_CP159256.1"/>
</dbReference>
<protein>
    <submittedName>
        <fullName evidence="1">DUF982 domain-containing protein</fullName>
    </submittedName>
</protein>
<dbReference type="Pfam" id="PF06169">
    <property type="entry name" value="DUF982"/>
    <property type="match status" value="1"/>
</dbReference>
<organism evidence="1">
    <name type="scientific">Mesorhizobium sp. WSM2240</name>
    <dbReference type="NCBI Taxonomy" id="3228851"/>
    <lineage>
        <taxon>Bacteria</taxon>
        <taxon>Pseudomonadati</taxon>
        <taxon>Pseudomonadota</taxon>
        <taxon>Alphaproteobacteria</taxon>
        <taxon>Hyphomicrobiales</taxon>
        <taxon>Phyllobacteriaceae</taxon>
        <taxon>Mesorhizobium</taxon>
    </lineage>
</organism>
<sequence>MIRRHRAEGSMSVSIRARFAMAIFEEIGRFGAALGKAPRNSQAIREMNSLTPELQKMKLADDMPFGQAVAVYGHRAGDVFNIGSAREALDWMLYEWPDGRIHSLKARAARQACVVALDGGDAETARLAFRLAVEEAGNFVGDVDRVYKAGSIAAKPLALSE</sequence>
<dbReference type="InterPro" id="IPR010385">
    <property type="entry name" value="DUF982"/>
</dbReference>
<dbReference type="Gene3D" id="6.10.250.730">
    <property type="match status" value="1"/>
</dbReference>
<proteinExistence type="predicted"/>
<accession>A0AAU8CYP6</accession>
<geneLocation type="plasmid" evidence="1">
    <name>pMk2240A</name>
</geneLocation>
<gene>
    <name evidence="1" type="ORF">ABVK50_31850</name>
</gene>
<dbReference type="EMBL" id="CP159256">
    <property type="protein sequence ID" value="XCG52107.1"/>
    <property type="molecule type" value="Genomic_DNA"/>
</dbReference>
<reference evidence="1" key="1">
    <citation type="submission" date="2024-06" db="EMBL/GenBank/DDBJ databases">
        <title>Mesorhizobium karijinii sp. nov., a symbiont of the iconic Swainsona formosa from arid Australia.</title>
        <authorList>
            <person name="Hill Y.J."/>
            <person name="Watkin E.L.J."/>
            <person name="O'Hara G.W."/>
            <person name="Terpolilli J."/>
            <person name="Tye M.L."/>
            <person name="Kohlmeier M.G."/>
        </authorList>
    </citation>
    <scope>NUCLEOTIDE SEQUENCE</scope>
    <source>
        <strain evidence="1">WSM2240</strain>
        <plasmid evidence="1">pMk2240A</plasmid>
    </source>
</reference>
<dbReference type="AlphaFoldDB" id="A0AAU8CYP6"/>
<name>A0AAU8CYP6_9HYPH</name>
<evidence type="ECO:0000313" key="1">
    <source>
        <dbReference type="EMBL" id="XCG52107.1"/>
    </source>
</evidence>